<dbReference type="CDD" id="cd02966">
    <property type="entry name" value="TlpA_like_family"/>
    <property type="match status" value="1"/>
</dbReference>
<comment type="subcellular location">
    <subcellularLocation>
        <location evidence="1">Cell envelope</location>
    </subcellularLocation>
</comment>
<dbReference type="InterPro" id="IPR017937">
    <property type="entry name" value="Thioredoxin_CS"/>
</dbReference>
<dbReference type="STRING" id="331678.Cphamn1_0032"/>
<proteinExistence type="predicted"/>
<protein>
    <submittedName>
        <fullName evidence="6">Redoxin domain protein</fullName>
    </submittedName>
</protein>
<feature type="domain" description="Thioredoxin" evidence="5">
    <location>
        <begin position="36"/>
        <end position="179"/>
    </location>
</feature>
<dbReference type="Pfam" id="PF08534">
    <property type="entry name" value="Redoxin"/>
    <property type="match status" value="1"/>
</dbReference>
<dbReference type="GO" id="GO:0016491">
    <property type="term" value="F:oxidoreductase activity"/>
    <property type="evidence" value="ECO:0007669"/>
    <property type="project" value="InterPro"/>
</dbReference>
<dbReference type="KEGG" id="cpb:Cphamn1_0032"/>
<evidence type="ECO:0000256" key="2">
    <source>
        <dbReference type="ARBA" id="ARBA00022748"/>
    </source>
</evidence>
<dbReference type="HOGENOM" id="CLU_042529_11_2_10"/>
<evidence type="ECO:0000256" key="3">
    <source>
        <dbReference type="ARBA" id="ARBA00023284"/>
    </source>
</evidence>
<dbReference type="PROSITE" id="PS51257">
    <property type="entry name" value="PROKAR_LIPOPROTEIN"/>
    <property type="match status" value="1"/>
</dbReference>
<gene>
    <name evidence="6" type="ordered locus">Cphamn1_0032</name>
</gene>
<keyword evidence="3" id="KW-0676">Redox-active center</keyword>
<feature type="chain" id="PRO_5002786163" evidence="4">
    <location>
        <begin position="21"/>
        <end position="182"/>
    </location>
</feature>
<feature type="signal peptide" evidence="4">
    <location>
        <begin position="1"/>
        <end position="20"/>
    </location>
</feature>
<dbReference type="PROSITE" id="PS51352">
    <property type="entry name" value="THIOREDOXIN_2"/>
    <property type="match status" value="1"/>
</dbReference>
<name>B3EJV3_CHLPB</name>
<accession>B3EJV3</accession>
<dbReference type="GO" id="GO:0017004">
    <property type="term" value="P:cytochrome complex assembly"/>
    <property type="evidence" value="ECO:0007669"/>
    <property type="project" value="UniProtKB-KW"/>
</dbReference>
<evidence type="ECO:0000256" key="4">
    <source>
        <dbReference type="SAM" id="SignalP"/>
    </source>
</evidence>
<reference evidence="6" key="1">
    <citation type="submission" date="2008-06" db="EMBL/GenBank/DDBJ databases">
        <title>Complete sequence of Chlorobium phaeobacteroides BS1.</title>
        <authorList>
            <consortium name="US DOE Joint Genome Institute"/>
            <person name="Lucas S."/>
            <person name="Copeland A."/>
            <person name="Lapidus A."/>
            <person name="Glavina del Rio T."/>
            <person name="Dalin E."/>
            <person name="Tice H."/>
            <person name="Bruce D."/>
            <person name="Goodwin L."/>
            <person name="Pitluck S."/>
            <person name="Schmutz J."/>
            <person name="Larimer F."/>
            <person name="Land M."/>
            <person name="Hauser L."/>
            <person name="Kyrpides N."/>
            <person name="Ovchinnikova G."/>
            <person name="Li T."/>
            <person name="Liu Z."/>
            <person name="Zhao F."/>
            <person name="Overmann J."/>
            <person name="Bryant D.A."/>
            <person name="Richardson P."/>
        </authorList>
    </citation>
    <scope>NUCLEOTIDE SEQUENCE [LARGE SCALE GENOMIC DNA]</scope>
    <source>
        <strain evidence="6">BS1</strain>
    </source>
</reference>
<dbReference type="OrthoDB" id="1098640at2"/>
<evidence type="ECO:0000259" key="5">
    <source>
        <dbReference type="PROSITE" id="PS51352"/>
    </source>
</evidence>
<dbReference type="EMBL" id="CP001101">
    <property type="protein sequence ID" value="ACE03021.1"/>
    <property type="molecule type" value="Genomic_DNA"/>
</dbReference>
<dbReference type="PROSITE" id="PS00194">
    <property type="entry name" value="THIOREDOXIN_1"/>
    <property type="match status" value="1"/>
</dbReference>
<dbReference type="GO" id="GO:0030313">
    <property type="term" value="C:cell envelope"/>
    <property type="evidence" value="ECO:0007669"/>
    <property type="project" value="UniProtKB-SubCell"/>
</dbReference>
<evidence type="ECO:0000256" key="1">
    <source>
        <dbReference type="ARBA" id="ARBA00004196"/>
    </source>
</evidence>
<dbReference type="AlphaFoldDB" id="B3EJV3"/>
<dbReference type="eggNOG" id="COG0526">
    <property type="taxonomic scope" value="Bacteria"/>
</dbReference>
<dbReference type="SUPFAM" id="SSF52833">
    <property type="entry name" value="Thioredoxin-like"/>
    <property type="match status" value="1"/>
</dbReference>
<evidence type="ECO:0000313" key="6">
    <source>
        <dbReference type="EMBL" id="ACE03021.1"/>
    </source>
</evidence>
<sequence>MRFFKLCTVLSISLVIIACKTEPAETAKPQAATVEETQVVMAPEFAGKTLEGADFSSQELSGKVYILNFFASWCPPCRAEVPDMIELQNEYEQKGFTFIGVTVDEDLTKARQFVDDFGINFPVLVADQQMIDAYSDHVQGGLRSIPTSFVISADGSISSVLVGAQSKMAFDGLIREVIGAGK</sequence>
<dbReference type="InterPro" id="IPR013740">
    <property type="entry name" value="Redoxin"/>
</dbReference>
<organism evidence="6">
    <name type="scientific">Chlorobium phaeobacteroides (strain BS1)</name>
    <dbReference type="NCBI Taxonomy" id="331678"/>
    <lineage>
        <taxon>Bacteria</taxon>
        <taxon>Pseudomonadati</taxon>
        <taxon>Chlorobiota</taxon>
        <taxon>Chlorobiia</taxon>
        <taxon>Chlorobiales</taxon>
        <taxon>Chlorobiaceae</taxon>
        <taxon>Chlorobium/Pelodictyon group</taxon>
        <taxon>Chlorobium</taxon>
    </lineage>
</organism>
<dbReference type="Gene3D" id="3.40.30.10">
    <property type="entry name" value="Glutaredoxin"/>
    <property type="match status" value="1"/>
</dbReference>
<keyword evidence="2" id="KW-0201">Cytochrome c-type biogenesis</keyword>
<dbReference type="PANTHER" id="PTHR42852">
    <property type="entry name" value="THIOL:DISULFIDE INTERCHANGE PROTEIN DSBE"/>
    <property type="match status" value="1"/>
</dbReference>
<keyword evidence="4" id="KW-0732">Signal</keyword>
<dbReference type="InterPro" id="IPR036249">
    <property type="entry name" value="Thioredoxin-like_sf"/>
</dbReference>
<dbReference type="InterPro" id="IPR050553">
    <property type="entry name" value="Thioredoxin_ResA/DsbE_sf"/>
</dbReference>
<dbReference type="InterPro" id="IPR013766">
    <property type="entry name" value="Thioredoxin_domain"/>
</dbReference>
<dbReference type="PANTHER" id="PTHR42852:SF13">
    <property type="entry name" value="PROTEIN DIPZ"/>
    <property type="match status" value="1"/>
</dbReference>